<evidence type="ECO:0000313" key="2">
    <source>
        <dbReference type="EMBL" id="OAH51086.1"/>
    </source>
</evidence>
<protein>
    <recommendedName>
        <fullName evidence="4">DUF2178 domain-containing protein</fullName>
    </recommendedName>
</protein>
<accession>A0A177KDI7</accession>
<proteinExistence type="predicted"/>
<feature type="transmembrane region" description="Helical" evidence="1">
    <location>
        <begin position="45"/>
        <end position="65"/>
    </location>
</feature>
<keyword evidence="1" id="KW-0472">Membrane</keyword>
<name>A0A177KDI7_9MICO</name>
<reference evidence="2 3" key="1">
    <citation type="submission" date="2016-02" db="EMBL/GenBank/DDBJ databases">
        <authorList>
            <person name="Wen L."/>
            <person name="He K."/>
            <person name="Yang H."/>
        </authorList>
    </citation>
    <scope>NUCLEOTIDE SEQUENCE [LARGE SCALE GENOMIC DNA]</scope>
    <source>
        <strain evidence="2 3">CD11_3</strain>
    </source>
</reference>
<gene>
    <name evidence="2" type="ORF">AYL44_02065</name>
</gene>
<evidence type="ECO:0000256" key="1">
    <source>
        <dbReference type="SAM" id="Phobius"/>
    </source>
</evidence>
<comment type="caution">
    <text evidence="2">The sequence shown here is derived from an EMBL/GenBank/DDBJ whole genome shotgun (WGS) entry which is preliminary data.</text>
</comment>
<dbReference type="OrthoDB" id="4559359at2"/>
<sequence length="144" mass="14918">MAREERAAWVGLVVSLIAIAVYAAVVAGRAASTPLPEVDWLGPMLWTIIGGIVISIVVTIIWGVVAEGGSLRGENAADERDRAITQMGDRVGVAFLVIGGVVGIALCAIDAAPFWIANTLYAGFALSSVVGGIARVVAYRRGLV</sequence>
<dbReference type="EMBL" id="LSTV01000001">
    <property type="protein sequence ID" value="OAH51086.1"/>
    <property type="molecule type" value="Genomic_DNA"/>
</dbReference>
<keyword evidence="1" id="KW-1133">Transmembrane helix</keyword>
<keyword evidence="1" id="KW-0812">Transmembrane</keyword>
<dbReference type="RefSeq" id="WP_064001596.1">
    <property type="nucleotide sequence ID" value="NZ_LSTV01000001.1"/>
</dbReference>
<evidence type="ECO:0008006" key="4">
    <source>
        <dbReference type="Google" id="ProtNLM"/>
    </source>
</evidence>
<feature type="transmembrane region" description="Helical" evidence="1">
    <location>
        <begin position="120"/>
        <end position="138"/>
    </location>
</feature>
<feature type="transmembrane region" description="Helical" evidence="1">
    <location>
        <begin position="7"/>
        <end position="25"/>
    </location>
</feature>
<organism evidence="2 3">
    <name type="scientific">Microbacterium oleivorans</name>
    <dbReference type="NCBI Taxonomy" id="273677"/>
    <lineage>
        <taxon>Bacteria</taxon>
        <taxon>Bacillati</taxon>
        <taxon>Actinomycetota</taxon>
        <taxon>Actinomycetes</taxon>
        <taxon>Micrococcales</taxon>
        <taxon>Microbacteriaceae</taxon>
        <taxon>Microbacterium</taxon>
    </lineage>
</organism>
<dbReference type="AlphaFoldDB" id="A0A177KDI7"/>
<feature type="transmembrane region" description="Helical" evidence="1">
    <location>
        <begin position="91"/>
        <end position="114"/>
    </location>
</feature>
<dbReference type="Proteomes" id="UP000076998">
    <property type="component" value="Unassembled WGS sequence"/>
</dbReference>
<evidence type="ECO:0000313" key="3">
    <source>
        <dbReference type="Proteomes" id="UP000076998"/>
    </source>
</evidence>